<reference evidence="1" key="1">
    <citation type="submission" date="2017-10" db="EMBL/GenBank/DDBJ databases">
        <title>Outbreak of CTX-M-15-producing enterotoxigenic Escherichia coli O159:H20 associated with a tossed noodle dish in a high school in the Republic of Korea in 2016.</title>
        <authorList>
            <person name="Kim J."/>
            <person name="Kim J.S."/>
            <person name="Kim S."/>
            <person name="Park J."/>
            <person name="Shin E."/>
            <person name="Yang H.-J."/>
            <person name="Kim D.-W."/>
            <person name="Kwak H.-S."/>
        </authorList>
    </citation>
    <scope>NUCLEOTIDE SEQUENCE</scope>
    <source>
        <strain evidence="1">ET20160881</strain>
        <plasmid evidence="1">pET20160881</plasmid>
    </source>
</reference>
<accession>A0A291RB65</accession>
<dbReference type="AlphaFoldDB" id="A0A291RB65"/>
<dbReference type="EMBL" id="MF078004">
    <property type="protein sequence ID" value="ATL64587.1"/>
    <property type="molecule type" value="Genomic_DNA"/>
</dbReference>
<name>A0A291RB65_ECOLX</name>
<proteinExistence type="predicted"/>
<evidence type="ECO:0000313" key="1">
    <source>
        <dbReference type="EMBL" id="ATL64587.1"/>
    </source>
</evidence>
<organism evidence="1">
    <name type="scientific">Escherichia coli</name>
    <dbReference type="NCBI Taxonomy" id="562"/>
    <lineage>
        <taxon>Bacteria</taxon>
        <taxon>Pseudomonadati</taxon>
        <taxon>Pseudomonadota</taxon>
        <taxon>Gammaproteobacteria</taxon>
        <taxon>Enterobacterales</taxon>
        <taxon>Enterobacteriaceae</taxon>
        <taxon>Escherichia</taxon>
    </lineage>
</organism>
<keyword evidence="1" id="KW-0614">Plasmid</keyword>
<sequence length="65" mass="7365">MSNSSDSDQTVQAVRLHFSRNIVCCYGKVRFLYCTREYPDCDAATVSAGFLNGITPLHVNDNYYH</sequence>
<geneLocation type="plasmid" evidence="1">
    <name>pET20160881</name>
</geneLocation>
<protein>
    <submittedName>
        <fullName evidence="1">Uncharacterized protein</fullName>
    </submittedName>
</protein>